<feature type="region of interest" description="Disordered" evidence="1">
    <location>
        <begin position="1"/>
        <end position="44"/>
    </location>
</feature>
<dbReference type="GO" id="GO:0008199">
    <property type="term" value="F:ferric iron binding"/>
    <property type="evidence" value="ECO:0007669"/>
    <property type="project" value="InterPro"/>
</dbReference>
<dbReference type="InterPro" id="IPR009078">
    <property type="entry name" value="Ferritin-like_SF"/>
</dbReference>
<dbReference type="SUPFAM" id="SSF47240">
    <property type="entry name" value="Ferritin-like"/>
    <property type="match status" value="1"/>
</dbReference>
<sequence length="260" mass="27599">MAQKHSKKPTDMGTNRTGIAASPVDAKKAVEGAQRAAATEGGAERLADFRAEWSKAAPPAGTMPPPATVKGAVKSLSKAVRGETANVLLDKLGERLAFERTGVRLYEAVLAKLPASRTSDGDLGAPELRQLRDEEHRHMLVVTEAIEQLGGDPTAVTPCANLAGVQGLGLVQSLADPRTTLTQCLDTLLAAELIDNDGWKLLIALAEGMGQTEVAKRFTECLAEEDEHLLKVRAWVAERLEIQAGTGLPRADFGEPAQPV</sequence>
<feature type="domain" description="Ferritin/DPS" evidence="2">
    <location>
        <begin position="127"/>
        <end position="237"/>
    </location>
</feature>
<proteinExistence type="predicted"/>
<dbReference type="Gene3D" id="1.20.1260.10">
    <property type="match status" value="1"/>
</dbReference>
<dbReference type="RefSeq" id="WP_015934513.1">
    <property type="nucleotide sequence ID" value="NC_011891.1"/>
</dbReference>
<dbReference type="HOGENOM" id="CLU_1102280_0_0_7"/>
<dbReference type="AlphaFoldDB" id="B8JHJ2"/>
<dbReference type="Proteomes" id="UP000007089">
    <property type="component" value="Chromosome"/>
</dbReference>
<dbReference type="KEGG" id="acp:A2cp1_3370"/>
<dbReference type="CDD" id="cd00657">
    <property type="entry name" value="Ferritin_like"/>
    <property type="match status" value="1"/>
</dbReference>
<protein>
    <recommendedName>
        <fullName evidence="2">Ferritin/DPS domain-containing protein</fullName>
    </recommendedName>
</protein>
<keyword evidence="4" id="KW-1185">Reference proteome</keyword>
<dbReference type="Pfam" id="PF00210">
    <property type="entry name" value="Ferritin"/>
    <property type="match status" value="1"/>
</dbReference>
<name>B8JHJ2_ANAD2</name>
<accession>B8JHJ2</accession>
<evidence type="ECO:0000313" key="4">
    <source>
        <dbReference type="Proteomes" id="UP000007089"/>
    </source>
</evidence>
<reference evidence="3" key="1">
    <citation type="submission" date="2009-01" db="EMBL/GenBank/DDBJ databases">
        <title>Complete sequence of Anaeromyxobacter dehalogenans 2CP-1.</title>
        <authorList>
            <consortium name="US DOE Joint Genome Institute"/>
            <person name="Lucas S."/>
            <person name="Copeland A."/>
            <person name="Lapidus A."/>
            <person name="Glavina del Rio T."/>
            <person name="Dalin E."/>
            <person name="Tice H."/>
            <person name="Bruce D."/>
            <person name="Goodwin L."/>
            <person name="Pitluck S."/>
            <person name="Saunders E."/>
            <person name="Brettin T."/>
            <person name="Detter J.C."/>
            <person name="Han C."/>
            <person name="Larimer F."/>
            <person name="Land M."/>
            <person name="Hauser L."/>
            <person name="Kyrpides N."/>
            <person name="Ovchinnikova G."/>
            <person name="Beliaev A.S."/>
            <person name="Richardson P."/>
        </authorList>
    </citation>
    <scope>NUCLEOTIDE SEQUENCE</scope>
    <source>
        <strain evidence="3">2CP-1</strain>
    </source>
</reference>
<organism evidence="3 4">
    <name type="scientific">Anaeromyxobacter dehalogenans (strain ATCC BAA-258 / DSM 21875 / 2CP-1)</name>
    <dbReference type="NCBI Taxonomy" id="455488"/>
    <lineage>
        <taxon>Bacteria</taxon>
        <taxon>Pseudomonadati</taxon>
        <taxon>Myxococcota</taxon>
        <taxon>Myxococcia</taxon>
        <taxon>Myxococcales</taxon>
        <taxon>Cystobacterineae</taxon>
        <taxon>Anaeromyxobacteraceae</taxon>
        <taxon>Anaeromyxobacter</taxon>
    </lineage>
</organism>
<evidence type="ECO:0000313" key="3">
    <source>
        <dbReference type="EMBL" id="ACL66704.1"/>
    </source>
</evidence>
<dbReference type="InterPro" id="IPR008331">
    <property type="entry name" value="Ferritin_DPS_dom"/>
</dbReference>
<gene>
    <name evidence="3" type="ordered locus">A2cp1_3370</name>
</gene>
<dbReference type="InterPro" id="IPR012347">
    <property type="entry name" value="Ferritin-like"/>
</dbReference>
<evidence type="ECO:0000256" key="1">
    <source>
        <dbReference type="SAM" id="MobiDB-lite"/>
    </source>
</evidence>
<dbReference type="EMBL" id="CP001359">
    <property type="protein sequence ID" value="ACL66704.1"/>
    <property type="molecule type" value="Genomic_DNA"/>
</dbReference>
<evidence type="ECO:0000259" key="2">
    <source>
        <dbReference type="Pfam" id="PF00210"/>
    </source>
</evidence>